<keyword evidence="1" id="KW-0472">Membrane</keyword>
<keyword evidence="1" id="KW-1133">Transmembrane helix</keyword>
<evidence type="ECO:0000313" key="3">
    <source>
        <dbReference type="Proteomes" id="UP000308037"/>
    </source>
</evidence>
<dbReference type="EMBL" id="QKNX01000006">
    <property type="protein sequence ID" value="TKR24938.1"/>
    <property type="molecule type" value="Genomic_DNA"/>
</dbReference>
<dbReference type="Proteomes" id="UP000308037">
    <property type="component" value="Unassembled WGS sequence"/>
</dbReference>
<sequence length="87" mass="9353">MNSKTISGSVLTGFGTLAVVISSWARHFFLTQYHIARGTSLEGSGEFAPGPYGTAPESVQLFLGTRLLLWSVIGIGLLLVVWGIRED</sequence>
<organism evidence="2 3">
    <name type="scientific">Natronomonas salsuginis</name>
    <dbReference type="NCBI Taxonomy" id="2217661"/>
    <lineage>
        <taxon>Archaea</taxon>
        <taxon>Methanobacteriati</taxon>
        <taxon>Methanobacteriota</taxon>
        <taxon>Stenosarchaea group</taxon>
        <taxon>Halobacteria</taxon>
        <taxon>Halobacteriales</taxon>
        <taxon>Natronomonadaceae</taxon>
        <taxon>Natronomonas</taxon>
    </lineage>
</organism>
<evidence type="ECO:0000256" key="1">
    <source>
        <dbReference type="SAM" id="Phobius"/>
    </source>
</evidence>
<dbReference type="AlphaFoldDB" id="A0A4U5JAU4"/>
<accession>A0A4U5JAU4</accession>
<gene>
    <name evidence="2" type="ORF">DM868_13520</name>
</gene>
<reference evidence="2 3" key="1">
    <citation type="submission" date="2019-04" db="EMBL/GenBank/DDBJ databases">
        <title>Natronomonas sp. F20-122 a newhaloarchaeon isolated from a saline saltern of Isla Bacuta, Huelva, Spain.</title>
        <authorList>
            <person name="Duran-Viseras A."/>
            <person name="Sanchez-Porro C."/>
            <person name="Ventosa A."/>
        </authorList>
    </citation>
    <scope>NUCLEOTIDE SEQUENCE [LARGE SCALE GENOMIC DNA]</scope>
    <source>
        <strain evidence="2 3">F20-122</strain>
    </source>
</reference>
<protein>
    <submittedName>
        <fullName evidence="2">Uncharacterized protein</fullName>
    </submittedName>
</protein>
<keyword evidence="1" id="KW-0812">Transmembrane</keyword>
<dbReference type="RefSeq" id="WP_137277360.1">
    <property type="nucleotide sequence ID" value="NZ_QKNX01000006.1"/>
</dbReference>
<keyword evidence="3" id="KW-1185">Reference proteome</keyword>
<proteinExistence type="predicted"/>
<feature type="transmembrane region" description="Helical" evidence="1">
    <location>
        <begin position="67"/>
        <end position="84"/>
    </location>
</feature>
<name>A0A4U5JAU4_9EURY</name>
<comment type="caution">
    <text evidence="2">The sequence shown here is derived from an EMBL/GenBank/DDBJ whole genome shotgun (WGS) entry which is preliminary data.</text>
</comment>
<evidence type="ECO:0000313" key="2">
    <source>
        <dbReference type="EMBL" id="TKR24938.1"/>
    </source>
</evidence>